<organism evidence="1 2">
    <name type="scientific">Rahnella contaminans</name>
    <dbReference type="NCBI Taxonomy" id="2703882"/>
    <lineage>
        <taxon>Bacteria</taxon>
        <taxon>Pseudomonadati</taxon>
        <taxon>Pseudomonadota</taxon>
        <taxon>Gammaproteobacteria</taxon>
        <taxon>Enterobacterales</taxon>
        <taxon>Yersiniaceae</taxon>
        <taxon>Rahnella</taxon>
    </lineage>
</organism>
<evidence type="ECO:0000313" key="1">
    <source>
        <dbReference type="EMBL" id="NGX85841.1"/>
    </source>
</evidence>
<accession>A0A6M2B045</accession>
<reference evidence="1 2" key="2">
    <citation type="submission" date="2020-03" db="EMBL/GenBank/DDBJ databases">
        <title>Rahnella aceri sp. nov., isoated from traditional Jeju Makgeolli.</title>
        <authorList>
            <person name="Kim I.S."/>
            <person name="Jeon D."/>
        </authorList>
    </citation>
    <scope>NUCLEOTIDE SEQUENCE [LARGE SCALE GENOMIC DNA]</scope>
    <source>
        <strain evidence="1 2">Lac-M11</strain>
    </source>
</reference>
<gene>
    <name evidence="1" type="ORF">GW579_01915</name>
</gene>
<dbReference type="EMBL" id="JAADJS010000001">
    <property type="protein sequence ID" value="NGX85841.1"/>
    <property type="molecule type" value="Genomic_DNA"/>
</dbReference>
<keyword evidence="2" id="KW-1185">Reference proteome</keyword>
<dbReference type="AlphaFoldDB" id="A0A6M2B045"/>
<dbReference type="RefSeq" id="WP_152325979.1">
    <property type="nucleotide sequence ID" value="NZ_JAADJS010000001.1"/>
</dbReference>
<sequence length="237" mass="27515">MSMFSKFGSVIIDLVKAPLDAVSDLIREPSKRWEHQRNETERNSDHERTIRMKELEVELRIKEETGVRKALIDLEEIVKDNDFQRMMMTTDAIKKYQKELTILNTETIKAIGEMHLDLKKKAQDLVHSKTLQYRDLQDEAMNRAMSELLEIENKFGDNVAAQNILIKAVDVKLSNIINTANNFLMELNRDIVILNNDISMLSKQGQKFIEDHLNRIAINGGLNERKEKIINPKELLE</sequence>
<proteinExistence type="predicted"/>
<comment type="caution">
    <text evidence="1">The sequence shown here is derived from an EMBL/GenBank/DDBJ whole genome shotgun (WGS) entry which is preliminary data.</text>
</comment>
<name>A0A6M2B045_9GAMM</name>
<reference evidence="1 2" key="1">
    <citation type="submission" date="2020-01" db="EMBL/GenBank/DDBJ databases">
        <authorList>
            <person name="Lee S.D."/>
        </authorList>
    </citation>
    <scope>NUCLEOTIDE SEQUENCE [LARGE SCALE GENOMIC DNA]</scope>
    <source>
        <strain evidence="1 2">Lac-M11</strain>
    </source>
</reference>
<dbReference type="Proteomes" id="UP000476696">
    <property type="component" value="Unassembled WGS sequence"/>
</dbReference>
<protein>
    <submittedName>
        <fullName evidence="1">Uncharacterized protein</fullName>
    </submittedName>
</protein>
<evidence type="ECO:0000313" key="2">
    <source>
        <dbReference type="Proteomes" id="UP000476696"/>
    </source>
</evidence>